<dbReference type="CDD" id="cd11614">
    <property type="entry name" value="SAF_CpaB_FlgA_like"/>
    <property type="match status" value="1"/>
</dbReference>
<dbReference type="PANTHER" id="PTHR36307">
    <property type="entry name" value="FLAGELLA BASAL BODY P-RING FORMATION PROTEIN FLGA"/>
    <property type="match status" value="1"/>
</dbReference>
<evidence type="ECO:0000313" key="9">
    <source>
        <dbReference type="EMBL" id="CAH0540069.1"/>
    </source>
</evidence>
<comment type="function">
    <text evidence="6 7">Involved in the assembly process of the P-ring formation. It may associate with FlgF on the rod constituting a structure essential for the P-ring assembly or may act as a modulator protein for the P-ring assembly.</text>
</comment>
<dbReference type="Gene3D" id="2.30.30.760">
    <property type="match status" value="1"/>
</dbReference>
<dbReference type="RefSeq" id="WP_237362091.1">
    <property type="nucleotide sequence ID" value="NZ_CAKLDM010000002.1"/>
</dbReference>
<keyword evidence="5 7" id="KW-0574">Periplasm</keyword>
<keyword evidence="7" id="KW-1005">Bacterial flagellum biogenesis</keyword>
<dbReference type="PANTHER" id="PTHR36307:SF1">
    <property type="entry name" value="FLAGELLA BASAL BODY P-RING FORMATION PROTEIN FLGA"/>
    <property type="match status" value="1"/>
</dbReference>
<evidence type="ECO:0000256" key="4">
    <source>
        <dbReference type="ARBA" id="ARBA00022729"/>
    </source>
</evidence>
<evidence type="ECO:0000256" key="2">
    <source>
        <dbReference type="ARBA" id="ARBA00010474"/>
    </source>
</evidence>
<proteinExistence type="inferred from homology"/>
<evidence type="ECO:0000256" key="6">
    <source>
        <dbReference type="ARBA" id="ARBA00025643"/>
    </source>
</evidence>
<evidence type="ECO:0000256" key="3">
    <source>
        <dbReference type="ARBA" id="ARBA00014754"/>
    </source>
</evidence>
<sequence>MRWSFWLFTLFIGLPFYSLAYPSSIQHQIDQAIHHKLNNQLEKLSHQLGGTNSTLSVIPLILNNISVCPSTPVVKPLLHNKPLLGVFSVMLICHSKKVNWTLYDRVHTHVFANVVVSRKAIQPRHQITQADLAYRHMDISDLRGGYFLHERVLNKKIATSHLSPGEIIAPYNIRQPYLIGIGDHLTITAQGYGIHISVSGIALRSGQLNQQIPVRNLNSHRKVYATVIGQDMVATHF</sequence>
<dbReference type="NCBIfam" id="TIGR03170">
    <property type="entry name" value="flgA_cterm"/>
    <property type="match status" value="1"/>
</dbReference>
<evidence type="ECO:0000256" key="1">
    <source>
        <dbReference type="ARBA" id="ARBA00004418"/>
    </source>
</evidence>
<reference evidence="9" key="1">
    <citation type="submission" date="2021-11" db="EMBL/GenBank/DDBJ databases">
        <authorList>
            <person name="Rodrigo-Torres L."/>
            <person name="Arahal R. D."/>
            <person name="Lucena T."/>
        </authorList>
    </citation>
    <scope>NUCLEOTIDE SEQUENCE</scope>
    <source>
        <strain evidence="9">CECT 7928</strain>
    </source>
</reference>
<evidence type="ECO:0000256" key="7">
    <source>
        <dbReference type="RuleBase" id="RU362063"/>
    </source>
</evidence>
<evidence type="ECO:0000313" key="10">
    <source>
        <dbReference type="Proteomes" id="UP000838748"/>
    </source>
</evidence>
<name>A0ABN8E7J7_9VIBR</name>
<keyword evidence="10" id="KW-1185">Reference proteome</keyword>
<gene>
    <name evidence="9" type="ORF">VMF7928_02600</name>
</gene>
<comment type="similarity">
    <text evidence="2 7">Belongs to the FlgA family.</text>
</comment>
<evidence type="ECO:0000256" key="5">
    <source>
        <dbReference type="ARBA" id="ARBA00022764"/>
    </source>
</evidence>
<dbReference type="Proteomes" id="UP000838748">
    <property type="component" value="Unassembled WGS sequence"/>
</dbReference>
<accession>A0ABN8E7J7</accession>
<dbReference type="Pfam" id="PF13144">
    <property type="entry name" value="ChapFlgA"/>
    <property type="match status" value="1"/>
</dbReference>
<dbReference type="InterPro" id="IPR039246">
    <property type="entry name" value="Flagellar_FlgA"/>
</dbReference>
<protein>
    <recommendedName>
        <fullName evidence="3 7">Flagella basal body P-ring formation protein FlgA</fullName>
    </recommendedName>
</protein>
<dbReference type="Gene3D" id="3.90.1210.10">
    <property type="entry name" value="Antifreeze-like/N-acetylneuraminic acid synthase C-terminal domain"/>
    <property type="match status" value="1"/>
</dbReference>
<feature type="domain" description="SAF" evidence="8">
    <location>
        <begin position="112"/>
        <end position="174"/>
    </location>
</feature>
<comment type="caution">
    <text evidence="9">The sequence shown here is derived from an EMBL/GenBank/DDBJ whole genome shotgun (WGS) entry which is preliminary data.</text>
</comment>
<dbReference type="InterPro" id="IPR013974">
    <property type="entry name" value="SAF"/>
</dbReference>
<dbReference type="InterPro" id="IPR017585">
    <property type="entry name" value="SAF_FlgA"/>
</dbReference>
<comment type="subcellular location">
    <subcellularLocation>
        <location evidence="1 7">Periplasm</location>
    </subcellularLocation>
</comment>
<dbReference type="EMBL" id="CAKLDM010000002">
    <property type="protein sequence ID" value="CAH0540069.1"/>
    <property type="molecule type" value="Genomic_DNA"/>
</dbReference>
<evidence type="ECO:0000259" key="8">
    <source>
        <dbReference type="SMART" id="SM00858"/>
    </source>
</evidence>
<keyword evidence="4" id="KW-0732">Signal</keyword>
<organism evidence="9 10">
    <name type="scientific">Vibrio marisflavi CECT 7928</name>
    <dbReference type="NCBI Taxonomy" id="634439"/>
    <lineage>
        <taxon>Bacteria</taxon>
        <taxon>Pseudomonadati</taxon>
        <taxon>Pseudomonadota</taxon>
        <taxon>Gammaproteobacteria</taxon>
        <taxon>Vibrionales</taxon>
        <taxon>Vibrionaceae</taxon>
        <taxon>Vibrio</taxon>
    </lineage>
</organism>
<dbReference type="SMART" id="SM00858">
    <property type="entry name" value="SAF"/>
    <property type="match status" value="1"/>
</dbReference>